<dbReference type="Proteomes" id="UP000249363">
    <property type="component" value="Unassembled WGS sequence"/>
</dbReference>
<feature type="transmembrane region" description="Helical" evidence="3">
    <location>
        <begin position="202"/>
        <end position="227"/>
    </location>
</feature>
<proteinExistence type="predicted"/>
<dbReference type="OrthoDB" id="4227163at2759"/>
<evidence type="ECO:0000256" key="3">
    <source>
        <dbReference type="SAM" id="Phobius"/>
    </source>
</evidence>
<reference evidence="4 5" key="1">
    <citation type="journal article" date="2017" name="Biotechnol. Biofuels">
        <title>Differential beta-glucosidase expression as a function of carbon source availability in Talaromyces amestolkiae: a genomic and proteomic approach.</title>
        <authorList>
            <person name="de Eugenio L.I."/>
            <person name="Mendez-Liter J.A."/>
            <person name="Nieto-Dominguez M."/>
            <person name="Alonso L."/>
            <person name="Gil-Munoz J."/>
            <person name="Barriuso J."/>
            <person name="Prieto A."/>
            <person name="Martinez M.J."/>
        </authorList>
    </citation>
    <scope>NUCLEOTIDE SEQUENCE [LARGE SCALE GENOMIC DNA]</scope>
    <source>
        <strain evidence="4 5">CIB</strain>
    </source>
</reference>
<dbReference type="EMBL" id="MIKG01000010">
    <property type="protein sequence ID" value="RAO69880.1"/>
    <property type="molecule type" value="Genomic_DNA"/>
</dbReference>
<dbReference type="GeneID" id="63795108"/>
<dbReference type="Gene3D" id="1.10.287.1490">
    <property type="match status" value="1"/>
</dbReference>
<feature type="transmembrane region" description="Helical" evidence="3">
    <location>
        <begin position="126"/>
        <end position="147"/>
    </location>
</feature>
<sequence>MGTMEHFFARFVPFLNEVAIGASIQILISLLLEESTCFSLDTLFHPIFARPDLFSFQVMAYIIYGTVFYCVFQFLNAFSRMPMIEAGEYQMAALYWYPITAFELVENHMDDDWDYIAPLFATIHHIYMVFICCFIGLSMMCGLMILCHLPSWNVPYLQWFRSAGTFIGTIFSNTFRIFRYIYATGESLLEWCLYRVLPNHPLWLTITSTGLILGDILLAMWAANLLVPARPRYQFNTTELCNVSLGNPRHGPVLTWHFGDPNVPGYDWKIIDLTRRSLQSCSARFAHWYNNQHVLDEMHHYPALTGTVMFIIIFLGFNWIWEDKSQRLRQVEHAIEETLCKNAITHEFEGHLRKWSSRTDAYKEFMVTNLKVIRSIIARNMTLMNQYRHVTGKADSLQANLTDRAQRLDAYKRENIDLRRLNTNLRTELSRLRTSADVQAHTASLEALNARLVSANNENANLQQQRDKLNRDLEVVRQSRASAEARATAAETARRIAVIERSALRKDVERLEQQNAELQQNFQEVSEQQSALDRARAAAETELRSRNTAMAAHVQHLQGRLSTQEAHSAEIIKAAEERAHALQIELEHTLAREEKTRMVVRGREVQLRNARHVRQKNRFNLTMRWKDAARAADAYKESNKLLEKRLVELDATLKDSTQTIHDPRKNNEIGQIRRRLEKSQARNTVLEEETKILQETINRLERRLNAAVTMSPAHQSPSTTPSFRADSDELVRLRNELTRAERTIRDRDIRISNLEAQQGGSRSGNPFRGQSRGLRRAHRG</sequence>
<dbReference type="PANTHER" id="PTHR34491:SF156">
    <property type="entry name" value="KINESIN MOTOR DOMAIN-CONTAINING PROTEIN"/>
    <property type="match status" value="1"/>
</dbReference>
<dbReference type="STRING" id="1196081.A0A364L261"/>
<evidence type="ECO:0000313" key="4">
    <source>
        <dbReference type="EMBL" id="RAO69880.1"/>
    </source>
</evidence>
<dbReference type="RefSeq" id="XP_040734396.1">
    <property type="nucleotide sequence ID" value="XM_040878417.1"/>
</dbReference>
<keyword evidence="5" id="KW-1185">Reference proteome</keyword>
<feature type="transmembrane region" description="Helical" evidence="3">
    <location>
        <begin position="53"/>
        <end position="75"/>
    </location>
</feature>
<keyword evidence="3" id="KW-0812">Transmembrane</keyword>
<dbReference type="AlphaFoldDB" id="A0A364L261"/>
<evidence type="ECO:0000313" key="5">
    <source>
        <dbReference type="Proteomes" id="UP000249363"/>
    </source>
</evidence>
<organism evidence="4 5">
    <name type="scientific">Talaromyces amestolkiae</name>
    <dbReference type="NCBI Taxonomy" id="1196081"/>
    <lineage>
        <taxon>Eukaryota</taxon>
        <taxon>Fungi</taxon>
        <taxon>Dikarya</taxon>
        <taxon>Ascomycota</taxon>
        <taxon>Pezizomycotina</taxon>
        <taxon>Eurotiomycetes</taxon>
        <taxon>Eurotiomycetidae</taxon>
        <taxon>Eurotiales</taxon>
        <taxon>Trichocomaceae</taxon>
        <taxon>Talaromyces</taxon>
        <taxon>Talaromyces sect. Talaromyces</taxon>
    </lineage>
</organism>
<evidence type="ECO:0000256" key="1">
    <source>
        <dbReference type="SAM" id="Coils"/>
    </source>
</evidence>
<feature type="region of interest" description="Disordered" evidence="2">
    <location>
        <begin position="751"/>
        <end position="780"/>
    </location>
</feature>
<feature type="transmembrane region" description="Helical" evidence="3">
    <location>
        <begin position="12"/>
        <end position="32"/>
    </location>
</feature>
<comment type="caution">
    <text evidence="4">The sequence shown here is derived from an EMBL/GenBank/DDBJ whole genome shotgun (WGS) entry which is preliminary data.</text>
</comment>
<keyword evidence="3" id="KW-1133">Transmembrane helix</keyword>
<protein>
    <submittedName>
        <fullName evidence="4">Uncharacterized protein</fullName>
    </submittedName>
</protein>
<accession>A0A364L261</accession>
<feature type="coiled-coil region" evidence="1">
    <location>
        <begin position="394"/>
        <end position="535"/>
    </location>
</feature>
<name>A0A364L261_TALAM</name>
<keyword evidence="3" id="KW-0472">Membrane</keyword>
<keyword evidence="1" id="KW-0175">Coiled coil</keyword>
<gene>
    <name evidence="4" type="ORF">BHQ10_005892</name>
</gene>
<feature type="compositionally biased region" description="Polar residues" evidence="2">
    <location>
        <begin position="754"/>
        <end position="764"/>
    </location>
</feature>
<dbReference type="PANTHER" id="PTHR34491">
    <property type="entry name" value="A-TYPE INCLUSION PROTEIN, PUTATIVE-RELATED"/>
    <property type="match status" value="1"/>
</dbReference>
<feature type="transmembrane region" description="Helical" evidence="3">
    <location>
        <begin position="301"/>
        <end position="321"/>
    </location>
</feature>
<evidence type="ECO:0000256" key="2">
    <source>
        <dbReference type="SAM" id="MobiDB-lite"/>
    </source>
</evidence>